<dbReference type="Proteomes" id="UP001152485">
    <property type="component" value="Unassembled WGS sequence"/>
</dbReference>
<dbReference type="EMBL" id="CAMAPD010000001">
    <property type="protein sequence ID" value="CAH9050045.1"/>
    <property type="molecule type" value="Genomic_DNA"/>
</dbReference>
<keyword evidence="3" id="KW-1185">Reference proteome</keyword>
<sequence>MRLLLLVVTLGLSFMALARGLNPVGILNEAEDYLTVNPANSMVLLENIEAPEELPDNLFIRWHLIMMRASVPTNQMTRLLDSLEATFTKQSSPFFKANITTILSALGIFLRRERYYNDAQTSLDCSHKYAENDRQRLTLTNSMALVAREQGAHSKARNLYARARILAEQMQLLPVLAMIENNLGSMALDQGNINEAERLFRQALSDYQEIDKRSGKISAGINLLFVFLIKEQLVNYQRLVEPTSKLTAIFPNKSKQAMLLWLNARFEQLQGNEPDEKRKLALKVAYEDLQSDKLKAQVHRYLAGKLDIDVSLPSAPVRQSFEAHWFDAVKKCNWE</sequence>
<reference evidence="2 4" key="1">
    <citation type="submission" date="2022-07" db="EMBL/GenBank/DDBJ databases">
        <authorList>
            <person name="Criscuolo A."/>
        </authorList>
    </citation>
    <scope>NUCLEOTIDE SEQUENCE</scope>
    <source>
        <strain evidence="4">CIP 111951</strain>
        <strain evidence="2">CIP111854</strain>
        <strain evidence="1">CIP111951</strain>
    </source>
</reference>
<name>A0A9W4QTL9_9GAMM</name>
<evidence type="ECO:0000313" key="4">
    <source>
        <dbReference type="Proteomes" id="UP001152485"/>
    </source>
</evidence>
<protein>
    <recommendedName>
        <fullName evidence="5">Tetratricopeptide repeat protein</fullName>
    </recommendedName>
</protein>
<dbReference type="EMBL" id="CAMAPC010000003">
    <property type="protein sequence ID" value="CAH9052642.1"/>
    <property type="molecule type" value="Genomic_DNA"/>
</dbReference>
<evidence type="ECO:0000313" key="3">
    <source>
        <dbReference type="Proteomes" id="UP001152467"/>
    </source>
</evidence>
<dbReference type="Proteomes" id="UP001152467">
    <property type="component" value="Unassembled WGS sequence"/>
</dbReference>
<dbReference type="AlphaFoldDB" id="A0A9W4QTL9"/>
<accession>A0A9W4QTL9</accession>
<gene>
    <name evidence="2" type="ORF">PSECIP111854_01011</name>
    <name evidence="1" type="ORF">PSECIP111951_00108</name>
</gene>
<evidence type="ECO:0000313" key="2">
    <source>
        <dbReference type="EMBL" id="CAH9052642.1"/>
    </source>
</evidence>
<proteinExistence type="predicted"/>
<evidence type="ECO:0008006" key="5">
    <source>
        <dbReference type="Google" id="ProtNLM"/>
    </source>
</evidence>
<dbReference type="SUPFAM" id="SSF48452">
    <property type="entry name" value="TPR-like"/>
    <property type="match status" value="1"/>
</dbReference>
<comment type="caution">
    <text evidence="2">The sequence shown here is derived from an EMBL/GenBank/DDBJ whole genome shotgun (WGS) entry which is preliminary data.</text>
</comment>
<organism evidence="2 3">
    <name type="scientific">Pseudoalteromonas holothuriae</name>
    <dbReference type="NCBI Taxonomy" id="2963714"/>
    <lineage>
        <taxon>Bacteria</taxon>
        <taxon>Pseudomonadati</taxon>
        <taxon>Pseudomonadota</taxon>
        <taxon>Gammaproteobacteria</taxon>
        <taxon>Alteromonadales</taxon>
        <taxon>Pseudoalteromonadaceae</taxon>
        <taxon>Pseudoalteromonas</taxon>
    </lineage>
</organism>
<dbReference type="Pfam" id="PF13374">
    <property type="entry name" value="TPR_10"/>
    <property type="match status" value="1"/>
</dbReference>
<dbReference type="InterPro" id="IPR011990">
    <property type="entry name" value="TPR-like_helical_dom_sf"/>
</dbReference>
<dbReference type="Gene3D" id="1.25.40.10">
    <property type="entry name" value="Tetratricopeptide repeat domain"/>
    <property type="match status" value="1"/>
</dbReference>
<evidence type="ECO:0000313" key="1">
    <source>
        <dbReference type="EMBL" id="CAH9050045.1"/>
    </source>
</evidence>